<dbReference type="RefSeq" id="WP_337704773.1">
    <property type="nucleotide sequence ID" value="NZ_JBBEGM010000008.1"/>
</dbReference>
<evidence type="ECO:0000313" key="3">
    <source>
        <dbReference type="Proteomes" id="UP001369736"/>
    </source>
</evidence>
<gene>
    <name evidence="2" type="ORF">WCD58_19755</name>
</gene>
<protein>
    <submittedName>
        <fullName evidence="2">Dihydrofolate reductase family protein</fullName>
    </submittedName>
</protein>
<sequence length="186" mass="20610">MGRLIFSAIGSLDGYMADADGDFSWAVPDEEVLADINAESRTVGTYLYGRRIYEMMVGWENDPEAAAQSPESAEFAKVWQSADKVVYSSTLAEVSTRRTRLERRFEAPDVEEIKRGTDADLYVDGPTLAGHAMRVGVVDRLHLLLCPVVIGGGLAILPPDLRLDLRLDAERRYGNGMVALQYEIVR</sequence>
<proteinExistence type="predicted"/>
<evidence type="ECO:0000313" key="2">
    <source>
        <dbReference type="EMBL" id="MEJ2863410.1"/>
    </source>
</evidence>
<dbReference type="EMBL" id="JBBEGM010000008">
    <property type="protein sequence ID" value="MEJ2863410.1"/>
    <property type="molecule type" value="Genomic_DNA"/>
</dbReference>
<comment type="caution">
    <text evidence="2">The sequence shown here is derived from an EMBL/GenBank/DDBJ whole genome shotgun (WGS) entry which is preliminary data.</text>
</comment>
<reference evidence="2 3" key="1">
    <citation type="submission" date="2024-03" db="EMBL/GenBank/DDBJ databases">
        <title>Actinomycetospora sp. OC33-EN07, a novel actinomycete isolated from wild orchid (Aerides multiflora).</title>
        <authorList>
            <person name="Suriyachadkun C."/>
        </authorList>
    </citation>
    <scope>NUCLEOTIDE SEQUENCE [LARGE SCALE GENOMIC DNA]</scope>
    <source>
        <strain evidence="2 3">OC33-EN07</strain>
    </source>
</reference>
<dbReference type="InterPro" id="IPR024072">
    <property type="entry name" value="DHFR-like_dom_sf"/>
</dbReference>
<dbReference type="Pfam" id="PF01872">
    <property type="entry name" value="RibD_C"/>
    <property type="match status" value="1"/>
</dbReference>
<organism evidence="2 3">
    <name type="scientific">Actinomycetospora flava</name>
    <dbReference type="NCBI Taxonomy" id="3129232"/>
    <lineage>
        <taxon>Bacteria</taxon>
        <taxon>Bacillati</taxon>
        <taxon>Actinomycetota</taxon>
        <taxon>Actinomycetes</taxon>
        <taxon>Pseudonocardiales</taxon>
        <taxon>Pseudonocardiaceae</taxon>
        <taxon>Actinomycetospora</taxon>
    </lineage>
</organism>
<dbReference type="PANTHER" id="PTHR38011:SF11">
    <property type="entry name" value="2,5-DIAMINO-6-RIBOSYLAMINO-4(3H)-PYRIMIDINONE 5'-PHOSPHATE REDUCTASE"/>
    <property type="match status" value="1"/>
</dbReference>
<dbReference type="InterPro" id="IPR050765">
    <property type="entry name" value="Riboflavin_Biosynth_HTPR"/>
</dbReference>
<dbReference type="Gene3D" id="3.40.430.10">
    <property type="entry name" value="Dihydrofolate Reductase, subunit A"/>
    <property type="match status" value="1"/>
</dbReference>
<evidence type="ECO:0000259" key="1">
    <source>
        <dbReference type="Pfam" id="PF01872"/>
    </source>
</evidence>
<keyword evidence="3" id="KW-1185">Reference proteome</keyword>
<feature type="domain" description="Bacterial bifunctional deaminase-reductase C-terminal" evidence="1">
    <location>
        <begin position="4"/>
        <end position="178"/>
    </location>
</feature>
<dbReference type="InterPro" id="IPR002734">
    <property type="entry name" value="RibDG_C"/>
</dbReference>
<dbReference type="Proteomes" id="UP001369736">
    <property type="component" value="Unassembled WGS sequence"/>
</dbReference>
<name>A0ABU8M7U7_9PSEU</name>
<dbReference type="PANTHER" id="PTHR38011">
    <property type="entry name" value="DIHYDROFOLATE REDUCTASE FAMILY PROTEIN (AFU_ORTHOLOGUE AFUA_8G06820)"/>
    <property type="match status" value="1"/>
</dbReference>
<accession>A0ABU8M7U7</accession>
<dbReference type="SUPFAM" id="SSF53597">
    <property type="entry name" value="Dihydrofolate reductase-like"/>
    <property type="match status" value="1"/>
</dbReference>